<comment type="caution">
    <text evidence="2">The sequence shown here is derived from an EMBL/GenBank/DDBJ whole genome shotgun (WGS) entry which is preliminary data.</text>
</comment>
<keyword evidence="3" id="KW-1185">Reference proteome</keyword>
<feature type="domain" description="N-acetyltransferase" evidence="1">
    <location>
        <begin position="20"/>
        <end position="161"/>
    </location>
</feature>
<dbReference type="InterPro" id="IPR000182">
    <property type="entry name" value="GNAT_dom"/>
</dbReference>
<evidence type="ECO:0000313" key="2">
    <source>
        <dbReference type="EMBL" id="MDQ0342988.1"/>
    </source>
</evidence>
<dbReference type="InterPro" id="IPR016181">
    <property type="entry name" value="Acyl_CoA_acyltransferase"/>
</dbReference>
<dbReference type="Proteomes" id="UP001232343">
    <property type="component" value="Unassembled WGS sequence"/>
</dbReference>
<dbReference type="PROSITE" id="PS51186">
    <property type="entry name" value="GNAT"/>
    <property type="match status" value="1"/>
</dbReference>
<sequence>MEKDYDWAEEKKVNMPYIIEVVLEKNAEISSFLNKMIRDFNNEHSIHHRKVRREGSKQPINIIVMDEDKKWVGGITAEVYWEWLEINKFWFDEKYRGKGLGGLLLEETERIAIDKGAKKALLTTYEFQARSFYEKKGYEVVGEVKDYPPGSSYYTLVKSLI</sequence>
<gene>
    <name evidence="2" type="ORF">J2S14_001802</name>
</gene>
<organism evidence="2 3">
    <name type="scientific">Lederbergia wuyishanensis</name>
    <dbReference type="NCBI Taxonomy" id="1347903"/>
    <lineage>
        <taxon>Bacteria</taxon>
        <taxon>Bacillati</taxon>
        <taxon>Bacillota</taxon>
        <taxon>Bacilli</taxon>
        <taxon>Bacillales</taxon>
        <taxon>Bacillaceae</taxon>
        <taxon>Lederbergia</taxon>
    </lineage>
</organism>
<evidence type="ECO:0000313" key="3">
    <source>
        <dbReference type="Proteomes" id="UP001232343"/>
    </source>
</evidence>
<name>A0ABU0D3P8_9BACI</name>
<evidence type="ECO:0000259" key="1">
    <source>
        <dbReference type="PROSITE" id="PS51186"/>
    </source>
</evidence>
<reference evidence="2 3" key="1">
    <citation type="submission" date="2023-07" db="EMBL/GenBank/DDBJ databases">
        <title>Genomic Encyclopedia of Type Strains, Phase IV (KMG-IV): sequencing the most valuable type-strain genomes for metagenomic binning, comparative biology and taxonomic classification.</title>
        <authorList>
            <person name="Goeker M."/>
        </authorList>
    </citation>
    <scope>NUCLEOTIDE SEQUENCE [LARGE SCALE GENOMIC DNA]</scope>
    <source>
        <strain evidence="2 3">DSM 27848</strain>
    </source>
</reference>
<protein>
    <submittedName>
        <fullName evidence="2">GNAT superfamily N-acetyltransferase</fullName>
    </submittedName>
</protein>
<dbReference type="Pfam" id="PF00583">
    <property type="entry name" value="Acetyltransf_1"/>
    <property type="match status" value="1"/>
</dbReference>
<accession>A0ABU0D3P8</accession>
<dbReference type="Gene3D" id="3.40.630.30">
    <property type="match status" value="1"/>
</dbReference>
<dbReference type="EMBL" id="JAUSUO010000003">
    <property type="protein sequence ID" value="MDQ0342988.1"/>
    <property type="molecule type" value="Genomic_DNA"/>
</dbReference>
<dbReference type="SUPFAM" id="SSF55729">
    <property type="entry name" value="Acyl-CoA N-acyltransferases (Nat)"/>
    <property type="match status" value="1"/>
</dbReference>
<proteinExistence type="predicted"/>